<keyword evidence="2" id="KW-1185">Reference proteome</keyword>
<evidence type="ECO:0000313" key="2">
    <source>
        <dbReference type="Proteomes" id="UP000187609"/>
    </source>
</evidence>
<dbReference type="STRING" id="49451.A0A314L480"/>
<dbReference type="Proteomes" id="UP000187609">
    <property type="component" value="Unassembled WGS sequence"/>
</dbReference>
<dbReference type="EMBL" id="MJEQ01000431">
    <property type="protein sequence ID" value="OIT36458.1"/>
    <property type="molecule type" value="Genomic_DNA"/>
</dbReference>
<dbReference type="Gene3D" id="3.40.50.1820">
    <property type="entry name" value="alpha/beta hydrolase"/>
    <property type="match status" value="1"/>
</dbReference>
<evidence type="ECO:0000313" key="1">
    <source>
        <dbReference type="EMBL" id="OIT36458.1"/>
    </source>
</evidence>
<keyword evidence="1" id="KW-0645">Protease</keyword>
<dbReference type="GO" id="GO:0006508">
    <property type="term" value="P:proteolysis"/>
    <property type="evidence" value="ECO:0007669"/>
    <property type="project" value="UniProtKB-KW"/>
</dbReference>
<gene>
    <name evidence="1" type="primary">EDA2_6</name>
    <name evidence="1" type="ORF">A4A49_52201</name>
</gene>
<keyword evidence="1" id="KW-0378">Hydrolase</keyword>
<dbReference type="Gramene" id="OIT36458">
    <property type="protein sequence ID" value="OIT36458"/>
    <property type="gene ID" value="A4A49_52201"/>
</dbReference>
<dbReference type="InterPro" id="IPR029058">
    <property type="entry name" value="AB_hydrolase_fold"/>
</dbReference>
<dbReference type="GO" id="GO:0008233">
    <property type="term" value="F:peptidase activity"/>
    <property type="evidence" value="ECO:0007669"/>
    <property type="project" value="UniProtKB-KW"/>
</dbReference>
<organism evidence="1 2">
    <name type="scientific">Nicotiana attenuata</name>
    <name type="common">Coyote tobacco</name>
    <dbReference type="NCBI Taxonomy" id="49451"/>
    <lineage>
        <taxon>Eukaryota</taxon>
        <taxon>Viridiplantae</taxon>
        <taxon>Streptophyta</taxon>
        <taxon>Embryophyta</taxon>
        <taxon>Tracheophyta</taxon>
        <taxon>Spermatophyta</taxon>
        <taxon>Magnoliopsida</taxon>
        <taxon>eudicotyledons</taxon>
        <taxon>Gunneridae</taxon>
        <taxon>Pentapetalae</taxon>
        <taxon>asterids</taxon>
        <taxon>lamiids</taxon>
        <taxon>Solanales</taxon>
        <taxon>Solanaceae</taxon>
        <taxon>Nicotianoideae</taxon>
        <taxon>Nicotianeae</taxon>
        <taxon>Nicotiana</taxon>
    </lineage>
</organism>
<name>A0A314L480_NICAT</name>
<protein>
    <submittedName>
        <fullName evidence="1">Serine protease eda2</fullName>
    </submittedName>
</protein>
<accession>A0A314L480</accession>
<reference evidence="1" key="1">
    <citation type="submission" date="2016-11" db="EMBL/GenBank/DDBJ databases">
        <title>The genome of Nicotiana attenuata.</title>
        <authorList>
            <person name="Xu S."/>
            <person name="Brockmoeller T."/>
            <person name="Gaquerel E."/>
            <person name="Navarro A."/>
            <person name="Kuhl H."/>
            <person name="Gase K."/>
            <person name="Ling Z."/>
            <person name="Zhou W."/>
            <person name="Kreitzer C."/>
            <person name="Stanke M."/>
            <person name="Tang H."/>
            <person name="Lyons E."/>
            <person name="Pandey P."/>
            <person name="Pandey S.P."/>
            <person name="Timmermann B."/>
            <person name="Baldwin I.T."/>
        </authorList>
    </citation>
    <scope>NUCLEOTIDE SEQUENCE [LARGE SCALE GENOMIC DNA]</scope>
    <source>
        <strain evidence="1">UT</strain>
    </source>
</reference>
<proteinExistence type="predicted"/>
<sequence>MRANYTEFKVYNFLYGSSKLNHLSTPDKILKLQRLTTAVKLIEATSKSFRLQPDFRHDGSVNYQINILKNLRRDFRKNIKPIRFEIYSRLCGIQASTTSHCSRDSVEFKHQPRHIAAEDHRTFGQRYYEFLDYFRIPDGPIFLEICEESACNGIPNNYLSSNLVMPLSLFFSGA</sequence>
<comment type="caution">
    <text evidence="1">The sequence shown here is derived from an EMBL/GenBank/DDBJ whole genome shotgun (WGS) entry which is preliminary data.</text>
</comment>
<dbReference type="AlphaFoldDB" id="A0A314L480"/>